<comment type="caution">
    <text evidence="3">The sequence shown here is derived from an EMBL/GenBank/DDBJ whole genome shotgun (WGS) entry which is preliminary data.</text>
</comment>
<keyword evidence="2" id="KW-0732">Signal</keyword>
<proteinExistence type="predicted"/>
<reference evidence="3 4" key="1">
    <citation type="submission" date="2019-06" db="EMBL/GenBank/DDBJ databases">
        <title>Sorghum-associated microbial communities from plants grown in Nebraska, USA.</title>
        <authorList>
            <person name="Schachtman D."/>
        </authorList>
    </citation>
    <scope>NUCLEOTIDE SEQUENCE [LARGE SCALE GENOMIC DNA]</scope>
    <source>
        <strain evidence="3 4">2482</strain>
    </source>
</reference>
<dbReference type="EMBL" id="VIVN01000001">
    <property type="protein sequence ID" value="TWE08231.1"/>
    <property type="molecule type" value="Genomic_DNA"/>
</dbReference>
<feature type="chain" id="PRO_5038349321" description="Sporulation lipoprotein YhcN/YlaJ" evidence="2">
    <location>
        <begin position="22"/>
        <end position="287"/>
    </location>
</feature>
<keyword evidence="4" id="KW-1185">Reference proteome</keyword>
<dbReference type="Proteomes" id="UP000319671">
    <property type="component" value="Unassembled WGS sequence"/>
</dbReference>
<accession>A0A561DXY5</accession>
<name>A0A561DXY5_9BACI</name>
<feature type="signal peptide" evidence="2">
    <location>
        <begin position="1"/>
        <end position="21"/>
    </location>
</feature>
<dbReference type="AlphaFoldDB" id="A0A561DXY5"/>
<evidence type="ECO:0000313" key="3">
    <source>
        <dbReference type="EMBL" id="TWE08231.1"/>
    </source>
</evidence>
<protein>
    <recommendedName>
        <fullName evidence="5">Sporulation lipoprotein YhcN/YlaJ</fullName>
    </recommendedName>
</protein>
<feature type="region of interest" description="Disordered" evidence="1">
    <location>
        <begin position="167"/>
        <end position="210"/>
    </location>
</feature>
<dbReference type="Pfam" id="PF09580">
    <property type="entry name" value="Spore_YhcN_YlaJ"/>
    <property type="match status" value="1"/>
</dbReference>
<sequence>MKKGLVTFVLASTLVGLTGCADNATKNNLRDNVNNGMDVRNVRNNNDNRLSVQNVNDQDHNLRYSNRAGRAVEKLQEVDLAHVIIRNNNAYVAVRLKNNRFQTGTGTTNNRNNMGTTGITGTNNNLGTTNTNGRDNHLTSRGAGTGLNGNYPSTTGVNALDNTATGLNPGAGGTSNTRGTIGIRGTGTNNGTTGNMNNTFTGTNDGTTGTNDGTTGTNFRNVSSPLDQRIADQVRTADKSVHRVYVSYDRDFFRQMTDYSNDLNTKGRNRNNNIWNDFNNTVNNIFR</sequence>
<gene>
    <name evidence="3" type="ORF">FB550_101247</name>
</gene>
<evidence type="ECO:0000313" key="4">
    <source>
        <dbReference type="Proteomes" id="UP000319671"/>
    </source>
</evidence>
<dbReference type="RefSeq" id="WP_144561954.1">
    <property type="nucleotide sequence ID" value="NZ_VIVN01000001.1"/>
</dbReference>
<evidence type="ECO:0000256" key="2">
    <source>
        <dbReference type="SAM" id="SignalP"/>
    </source>
</evidence>
<feature type="region of interest" description="Disordered" evidence="1">
    <location>
        <begin position="103"/>
        <end position="131"/>
    </location>
</feature>
<dbReference type="InterPro" id="IPR019076">
    <property type="entry name" value="Spore_lipoprot_YhcN/YlaJ-like"/>
</dbReference>
<evidence type="ECO:0008006" key="5">
    <source>
        <dbReference type="Google" id="ProtNLM"/>
    </source>
</evidence>
<feature type="compositionally biased region" description="Low complexity" evidence="1">
    <location>
        <begin position="174"/>
        <end position="210"/>
    </location>
</feature>
<organism evidence="3 4">
    <name type="scientific">Neobacillus bataviensis</name>
    <dbReference type="NCBI Taxonomy" id="220685"/>
    <lineage>
        <taxon>Bacteria</taxon>
        <taxon>Bacillati</taxon>
        <taxon>Bacillota</taxon>
        <taxon>Bacilli</taxon>
        <taxon>Bacillales</taxon>
        <taxon>Bacillaceae</taxon>
        <taxon>Neobacillus</taxon>
    </lineage>
</organism>
<dbReference type="PROSITE" id="PS51257">
    <property type="entry name" value="PROKAR_LIPOPROTEIN"/>
    <property type="match status" value="1"/>
</dbReference>
<evidence type="ECO:0000256" key="1">
    <source>
        <dbReference type="SAM" id="MobiDB-lite"/>
    </source>
</evidence>